<dbReference type="Proteomes" id="UP000246740">
    <property type="component" value="Unassembled WGS sequence"/>
</dbReference>
<sequence length="110" mass="12028">MKACAVILAALIAGAQAKIVRYSLTTAWHRYCDIDNTSIIPETGAYSYIRFEQALQGSGLLNFNSPNHVDDLTQWTIKDPSNPQNVVSGADAFEQSCRQFGGKFSLVKTA</sequence>
<reference evidence="2 3" key="1">
    <citation type="journal article" date="2018" name="Mol. Biol. Evol.">
        <title>Broad Genomic Sampling Reveals a Smut Pathogenic Ancestry of the Fungal Clade Ustilaginomycotina.</title>
        <authorList>
            <person name="Kijpornyongpan T."/>
            <person name="Mondo S.J."/>
            <person name="Barry K."/>
            <person name="Sandor L."/>
            <person name="Lee J."/>
            <person name="Lipzen A."/>
            <person name="Pangilinan J."/>
            <person name="LaButti K."/>
            <person name="Hainaut M."/>
            <person name="Henrissat B."/>
            <person name="Grigoriev I.V."/>
            <person name="Spatafora J.W."/>
            <person name="Aime M.C."/>
        </authorList>
    </citation>
    <scope>NUCLEOTIDE SEQUENCE [LARGE SCALE GENOMIC DNA]</scope>
    <source>
        <strain evidence="2 3">MCA 3645</strain>
    </source>
</reference>
<evidence type="ECO:0000313" key="3">
    <source>
        <dbReference type="Proteomes" id="UP000246740"/>
    </source>
</evidence>
<feature type="signal peptide" evidence="1">
    <location>
        <begin position="1"/>
        <end position="17"/>
    </location>
</feature>
<evidence type="ECO:0000313" key="2">
    <source>
        <dbReference type="EMBL" id="PWY98728.1"/>
    </source>
</evidence>
<protein>
    <submittedName>
        <fullName evidence="2">Uncharacterized protein</fullName>
    </submittedName>
</protein>
<accession>A0A317XMY5</accession>
<dbReference type="EMBL" id="KZ819197">
    <property type="protein sequence ID" value="PWY98728.1"/>
    <property type="molecule type" value="Genomic_DNA"/>
</dbReference>
<name>A0A317XMY5_9BASI</name>
<proteinExistence type="predicted"/>
<organism evidence="2 3">
    <name type="scientific">Testicularia cyperi</name>
    <dbReference type="NCBI Taxonomy" id="1882483"/>
    <lineage>
        <taxon>Eukaryota</taxon>
        <taxon>Fungi</taxon>
        <taxon>Dikarya</taxon>
        <taxon>Basidiomycota</taxon>
        <taxon>Ustilaginomycotina</taxon>
        <taxon>Ustilaginomycetes</taxon>
        <taxon>Ustilaginales</taxon>
        <taxon>Anthracoideaceae</taxon>
        <taxon>Testicularia</taxon>
    </lineage>
</organism>
<evidence type="ECO:0000256" key="1">
    <source>
        <dbReference type="SAM" id="SignalP"/>
    </source>
</evidence>
<keyword evidence="3" id="KW-1185">Reference proteome</keyword>
<feature type="chain" id="PRO_5016463191" evidence="1">
    <location>
        <begin position="18"/>
        <end position="110"/>
    </location>
</feature>
<gene>
    <name evidence="2" type="ORF">BCV70DRAFT_232784</name>
</gene>
<dbReference type="InParanoid" id="A0A317XMY5"/>
<keyword evidence="1" id="KW-0732">Signal</keyword>
<dbReference type="AlphaFoldDB" id="A0A317XMY5"/>